<protein>
    <recommendedName>
        <fullName evidence="4">Talin-1</fullName>
    </recommendedName>
</protein>
<keyword evidence="1" id="KW-0175">Coiled coil</keyword>
<feature type="coiled-coil region" evidence="1">
    <location>
        <begin position="101"/>
        <end position="128"/>
    </location>
</feature>
<proteinExistence type="predicted"/>
<dbReference type="EMBL" id="BGZK01007095">
    <property type="protein sequence ID" value="GBP02261.1"/>
    <property type="molecule type" value="Genomic_DNA"/>
</dbReference>
<gene>
    <name evidence="2" type="ORF">EVAR_61240_1</name>
</gene>
<evidence type="ECO:0000256" key="1">
    <source>
        <dbReference type="SAM" id="Coils"/>
    </source>
</evidence>
<evidence type="ECO:0000313" key="3">
    <source>
        <dbReference type="Proteomes" id="UP000299102"/>
    </source>
</evidence>
<reference evidence="2 3" key="1">
    <citation type="journal article" date="2019" name="Commun. Biol.">
        <title>The bagworm genome reveals a unique fibroin gene that provides high tensile strength.</title>
        <authorList>
            <person name="Kono N."/>
            <person name="Nakamura H."/>
            <person name="Ohtoshi R."/>
            <person name="Tomita M."/>
            <person name="Numata K."/>
            <person name="Arakawa K."/>
        </authorList>
    </citation>
    <scope>NUCLEOTIDE SEQUENCE [LARGE SCALE GENOMIC DNA]</scope>
</reference>
<accession>A0A4C1SM90</accession>
<evidence type="ECO:0008006" key="4">
    <source>
        <dbReference type="Google" id="ProtNLM"/>
    </source>
</evidence>
<dbReference type="Proteomes" id="UP000299102">
    <property type="component" value="Unassembled WGS sequence"/>
</dbReference>
<sequence length="148" mass="15780">MGVVERDSCAVLNRLASMVEPILASHESLREENPAVETRLEVCAGSKHTDQETQRDSTEELTSRVHESVKAISAVVAGPGSKLNKADINSIADHSHEILAIAALSLRLPEAKLEVANAKLEVANTRLEVSRAGQVASEGLDASAYAQQ</sequence>
<name>A0A4C1SM90_EUMVA</name>
<organism evidence="2 3">
    <name type="scientific">Eumeta variegata</name>
    <name type="common">Bagworm moth</name>
    <name type="synonym">Eumeta japonica</name>
    <dbReference type="NCBI Taxonomy" id="151549"/>
    <lineage>
        <taxon>Eukaryota</taxon>
        <taxon>Metazoa</taxon>
        <taxon>Ecdysozoa</taxon>
        <taxon>Arthropoda</taxon>
        <taxon>Hexapoda</taxon>
        <taxon>Insecta</taxon>
        <taxon>Pterygota</taxon>
        <taxon>Neoptera</taxon>
        <taxon>Endopterygota</taxon>
        <taxon>Lepidoptera</taxon>
        <taxon>Glossata</taxon>
        <taxon>Ditrysia</taxon>
        <taxon>Tineoidea</taxon>
        <taxon>Psychidae</taxon>
        <taxon>Oiketicinae</taxon>
        <taxon>Eumeta</taxon>
    </lineage>
</organism>
<evidence type="ECO:0000313" key="2">
    <source>
        <dbReference type="EMBL" id="GBP02261.1"/>
    </source>
</evidence>
<dbReference type="OrthoDB" id="10026072at2759"/>
<comment type="caution">
    <text evidence="2">The sequence shown here is derived from an EMBL/GenBank/DDBJ whole genome shotgun (WGS) entry which is preliminary data.</text>
</comment>
<dbReference type="AlphaFoldDB" id="A0A4C1SM90"/>
<keyword evidence="3" id="KW-1185">Reference proteome</keyword>